<dbReference type="Gene3D" id="1.10.3810.10">
    <property type="entry name" value="Biosynthetic peptidoglycan transglycosylase-like"/>
    <property type="match status" value="1"/>
</dbReference>
<feature type="domain" description="Glycosyl transferase family 51" evidence="13">
    <location>
        <begin position="32"/>
        <end position="202"/>
    </location>
</feature>
<name>A0A377JMQ0_9HELI</name>
<dbReference type="InterPro" id="IPR009647">
    <property type="entry name" value="PBP_C"/>
</dbReference>
<organism evidence="15 16">
    <name type="scientific">Helicobacter cinaedi</name>
    <dbReference type="NCBI Taxonomy" id="213"/>
    <lineage>
        <taxon>Bacteria</taxon>
        <taxon>Pseudomonadati</taxon>
        <taxon>Campylobacterota</taxon>
        <taxon>Epsilonproteobacteria</taxon>
        <taxon>Campylobacterales</taxon>
        <taxon>Helicobacteraceae</taxon>
        <taxon>Helicobacter</taxon>
    </lineage>
</organism>
<proteinExistence type="inferred from homology"/>
<dbReference type="SUPFAM" id="SSF56601">
    <property type="entry name" value="beta-lactamase/transpeptidase-like"/>
    <property type="match status" value="1"/>
</dbReference>
<dbReference type="EC" id="2.4.99.28" evidence="10"/>
<comment type="pathway">
    <text evidence="1">Cell wall biogenesis; peptidoglycan biosynthesis.</text>
</comment>
<dbReference type="InterPro" id="IPR011815">
    <property type="entry name" value="PBP_1c"/>
</dbReference>
<dbReference type="SUPFAM" id="SSF53955">
    <property type="entry name" value="Lysozyme-like"/>
    <property type="match status" value="1"/>
</dbReference>
<evidence type="ECO:0000256" key="4">
    <source>
        <dbReference type="ARBA" id="ARBA00022645"/>
    </source>
</evidence>
<evidence type="ECO:0000313" key="16">
    <source>
        <dbReference type="Proteomes" id="UP000255335"/>
    </source>
</evidence>
<dbReference type="UniPathway" id="UPA00219"/>
<evidence type="ECO:0000256" key="2">
    <source>
        <dbReference type="ARBA" id="ARBA00007090"/>
    </source>
</evidence>
<evidence type="ECO:0000256" key="3">
    <source>
        <dbReference type="ARBA" id="ARBA00007739"/>
    </source>
</evidence>
<keyword evidence="5" id="KW-0645">Protease</keyword>
<evidence type="ECO:0000256" key="11">
    <source>
        <dbReference type="ARBA" id="ARBA00049902"/>
    </source>
</evidence>
<protein>
    <recommendedName>
        <fullName evidence="10">peptidoglycan glycosyltransferase</fullName>
        <ecNumber evidence="10">2.4.99.28</ecNumber>
    </recommendedName>
</protein>
<evidence type="ECO:0000259" key="13">
    <source>
        <dbReference type="Pfam" id="PF00912"/>
    </source>
</evidence>
<dbReference type="Gene3D" id="3.40.710.10">
    <property type="entry name" value="DD-peptidase/beta-lactamase superfamily"/>
    <property type="match status" value="1"/>
</dbReference>
<dbReference type="InterPro" id="IPR001264">
    <property type="entry name" value="Glyco_trans_51"/>
</dbReference>
<dbReference type="NCBIfam" id="TIGR02073">
    <property type="entry name" value="PBP_1c"/>
    <property type="match status" value="1"/>
</dbReference>
<evidence type="ECO:0000259" key="12">
    <source>
        <dbReference type="Pfam" id="PF00905"/>
    </source>
</evidence>
<evidence type="ECO:0000256" key="8">
    <source>
        <dbReference type="ARBA" id="ARBA00022801"/>
    </source>
</evidence>
<reference evidence="15 16" key="1">
    <citation type="submission" date="2018-06" db="EMBL/GenBank/DDBJ databases">
        <authorList>
            <consortium name="Pathogen Informatics"/>
            <person name="Doyle S."/>
        </authorList>
    </citation>
    <scope>NUCLEOTIDE SEQUENCE [LARGE SCALE GENOMIC DNA]</scope>
    <source>
        <strain evidence="15 16">NCTC12221</strain>
    </source>
</reference>
<dbReference type="AlphaFoldDB" id="A0A377JMQ0"/>
<dbReference type="Pfam" id="PF00912">
    <property type="entry name" value="Transgly"/>
    <property type="match status" value="1"/>
</dbReference>
<dbReference type="InterPro" id="IPR050396">
    <property type="entry name" value="Glycosyltr_51/Transpeptidase"/>
</dbReference>
<evidence type="ECO:0000313" key="15">
    <source>
        <dbReference type="EMBL" id="STP09036.1"/>
    </source>
</evidence>
<dbReference type="GO" id="GO:0030288">
    <property type="term" value="C:outer membrane-bounded periplasmic space"/>
    <property type="evidence" value="ECO:0007669"/>
    <property type="project" value="TreeGrafter"/>
</dbReference>
<evidence type="ECO:0000259" key="14">
    <source>
        <dbReference type="Pfam" id="PF06832"/>
    </source>
</evidence>
<gene>
    <name evidence="15" type="primary">pbpD</name>
    <name evidence="15" type="ORF">NCTC12221_00465</name>
</gene>
<accession>A0A377JMQ0</accession>
<keyword evidence="7" id="KW-0808">Transferase</keyword>
<keyword evidence="6" id="KW-0328">Glycosyltransferase</keyword>
<feature type="domain" description="Penicillin-binding protein transpeptidase" evidence="12">
    <location>
        <begin position="280"/>
        <end position="497"/>
    </location>
</feature>
<evidence type="ECO:0000256" key="9">
    <source>
        <dbReference type="ARBA" id="ARBA00023268"/>
    </source>
</evidence>
<dbReference type="PANTHER" id="PTHR32282">
    <property type="entry name" value="BINDING PROTEIN TRANSPEPTIDASE, PUTATIVE-RELATED"/>
    <property type="match status" value="1"/>
</dbReference>
<evidence type="ECO:0000256" key="10">
    <source>
        <dbReference type="ARBA" id="ARBA00044770"/>
    </source>
</evidence>
<comment type="catalytic activity">
    <reaction evidence="11">
        <text>[GlcNAc-(1-&gt;4)-Mur2Ac(oyl-L-Ala-gamma-D-Glu-L-Lys-D-Ala-D-Ala)](n)-di-trans,octa-cis-undecaprenyl diphosphate + beta-D-GlcNAc-(1-&gt;4)-Mur2Ac(oyl-L-Ala-gamma-D-Glu-L-Lys-D-Ala-D-Ala)-di-trans,octa-cis-undecaprenyl diphosphate = [GlcNAc-(1-&gt;4)-Mur2Ac(oyl-L-Ala-gamma-D-Glu-L-Lys-D-Ala-D-Ala)](n+1)-di-trans,octa-cis-undecaprenyl diphosphate + di-trans,octa-cis-undecaprenyl diphosphate + H(+)</text>
        <dbReference type="Rhea" id="RHEA:23708"/>
        <dbReference type="Rhea" id="RHEA-COMP:9602"/>
        <dbReference type="Rhea" id="RHEA-COMP:9603"/>
        <dbReference type="ChEBI" id="CHEBI:15378"/>
        <dbReference type="ChEBI" id="CHEBI:58405"/>
        <dbReference type="ChEBI" id="CHEBI:60033"/>
        <dbReference type="ChEBI" id="CHEBI:78435"/>
        <dbReference type="EC" id="2.4.99.28"/>
    </reaction>
</comment>
<evidence type="ECO:0000256" key="7">
    <source>
        <dbReference type="ARBA" id="ARBA00022679"/>
    </source>
</evidence>
<keyword evidence="8" id="KW-0378">Hydrolase</keyword>
<feature type="domain" description="Penicillin-binding C-terminal" evidence="14">
    <location>
        <begin position="651"/>
        <end position="736"/>
    </location>
</feature>
<keyword evidence="9" id="KW-0511">Multifunctional enzyme</keyword>
<dbReference type="EMBL" id="UGHZ01000001">
    <property type="protein sequence ID" value="STP09036.1"/>
    <property type="molecule type" value="Genomic_DNA"/>
</dbReference>
<dbReference type="InterPro" id="IPR023346">
    <property type="entry name" value="Lysozyme-like_dom_sf"/>
</dbReference>
<dbReference type="GO" id="GO:0006508">
    <property type="term" value="P:proteolysis"/>
    <property type="evidence" value="ECO:0007669"/>
    <property type="project" value="UniProtKB-KW"/>
</dbReference>
<dbReference type="InterPro" id="IPR036950">
    <property type="entry name" value="PBP_transglycosylase"/>
</dbReference>
<dbReference type="GO" id="GO:0004180">
    <property type="term" value="F:carboxypeptidase activity"/>
    <property type="evidence" value="ECO:0007669"/>
    <property type="project" value="UniProtKB-KW"/>
</dbReference>
<dbReference type="PANTHER" id="PTHR32282:SF15">
    <property type="entry name" value="PENICILLIN-BINDING PROTEIN 1C"/>
    <property type="match status" value="1"/>
</dbReference>
<dbReference type="Pfam" id="PF06832">
    <property type="entry name" value="BiPBP_C"/>
    <property type="match status" value="1"/>
</dbReference>
<comment type="similarity">
    <text evidence="2">In the C-terminal section; belongs to the transpeptidase family.</text>
</comment>
<evidence type="ECO:0000256" key="1">
    <source>
        <dbReference type="ARBA" id="ARBA00004752"/>
    </source>
</evidence>
<keyword evidence="4" id="KW-0121">Carboxypeptidase</keyword>
<evidence type="ECO:0000256" key="6">
    <source>
        <dbReference type="ARBA" id="ARBA00022676"/>
    </source>
</evidence>
<dbReference type="InterPro" id="IPR012338">
    <property type="entry name" value="Beta-lactam/transpept-like"/>
</dbReference>
<dbReference type="Pfam" id="PF00905">
    <property type="entry name" value="Transpeptidase"/>
    <property type="match status" value="1"/>
</dbReference>
<dbReference type="InterPro" id="IPR001460">
    <property type="entry name" value="PCN-bd_Tpept"/>
</dbReference>
<dbReference type="GO" id="GO:0008955">
    <property type="term" value="F:peptidoglycan glycosyltransferase activity"/>
    <property type="evidence" value="ECO:0007669"/>
    <property type="project" value="UniProtKB-EC"/>
</dbReference>
<dbReference type="Proteomes" id="UP000255335">
    <property type="component" value="Unassembled WGS sequence"/>
</dbReference>
<dbReference type="GO" id="GO:0008658">
    <property type="term" value="F:penicillin binding"/>
    <property type="evidence" value="ECO:0007669"/>
    <property type="project" value="InterPro"/>
</dbReference>
<dbReference type="GO" id="GO:0009252">
    <property type="term" value="P:peptidoglycan biosynthetic process"/>
    <property type="evidence" value="ECO:0007669"/>
    <property type="project" value="UniProtKB-UniPathway"/>
</dbReference>
<comment type="similarity">
    <text evidence="3">In the N-terminal section; belongs to the glycosyltransferase 51 family.</text>
</comment>
<sequence length="740" mass="83531">MQFLHTLPSSRADIFESVYSKSVLDRQGRILSVFLNQAEQWHLKSPTPIPNKLKIAALTYEDKRFSKHFGVDILALLRSVKNNFTQTKRTGGSTISMQVIKLYLKPKRTYSNKIKEIFQALALESTYNKDEILAMYLNNTPYGGNIIGYHSASLLYFGKDSTQLTWAESALLAILPNAPGLLNLNKNPQILKNKRDLLLHKLHTLGYFDETILELSLKEPIPQGKKPIQNLAPHLSLKLIQQSTQSNITSTIDKQIQAKLESKIKAYHKKLLSLGILNLSALVVDTKSGEILSYIGSQDFLDIENFGQIDGVVALRSPGSLLKPFLYALSIDEGLIAPQSLLVDVPMFFSNFKPQNANKTFQGLIPAESALQKSLNVPFVRLLQSYGYEKFFFSLQDMAGLKPSNASRYGLSLILGSKEMTMLQIARLYRGLGNYGSFGDLYTTLPYEKKQEKSYITQGSAYLTLHSLKELKREGELDYHKEKMAFSWKSGTSYGRKDAWAAGCSPQYTIVVWAGNFTGKPNPNIFGVKTAGTLLFELLEELPHNNVNFTLPTSKLTYIEADKFSGYRLTEEMKALLPDNATKDATQSILFPLDSRILRISPFYKKVFMYDGKELDSQDENFIYATPQLTLNLPLNVLTYYKLQNVNVEKHLTKQEKTLKIIYPTQNLKIIQPKDFSGQQELIIRIANLKNQNVSWYLDKNLIHSSNSATLKIFLPKGTHYLSIVGEDGGIDSVRFSIEN</sequence>
<evidence type="ECO:0000256" key="5">
    <source>
        <dbReference type="ARBA" id="ARBA00022670"/>
    </source>
</evidence>